<feature type="compositionally biased region" description="Basic residues" evidence="1">
    <location>
        <begin position="19"/>
        <end position="30"/>
    </location>
</feature>
<proteinExistence type="predicted"/>
<comment type="caution">
    <text evidence="2">The sequence shown here is derived from an EMBL/GenBank/DDBJ whole genome shotgun (WGS) entry which is preliminary data.</text>
</comment>
<organism evidence="2 3">
    <name type="scientific">Penicillium italicum</name>
    <name type="common">Blue mold</name>
    <dbReference type="NCBI Taxonomy" id="40296"/>
    <lineage>
        <taxon>Eukaryota</taxon>
        <taxon>Fungi</taxon>
        <taxon>Dikarya</taxon>
        <taxon>Ascomycota</taxon>
        <taxon>Pezizomycotina</taxon>
        <taxon>Eurotiomycetes</taxon>
        <taxon>Eurotiomycetidae</taxon>
        <taxon>Eurotiales</taxon>
        <taxon>Aspergillaceae</taxon>
        <taxon>Penicillium</taxon>
    </lineage>
</organism>
<evidence type="ECO:0000313" key="3">
    <source>
        <dbReference type="Proteomes" id="UP000030104"/>
    </source>
</evidence>
<feature type="region of interest" description="Disordered" evidence="1">
    <location>
        <begin position="19"/>
        <end position="47"/>
    </location>
</feature>
<dbReference type="Proteomes" id="UP000030104">
    <property type="component" value="Unassembled WGS sequence"/>
</dbReference>
<evidence type="ECO:0000256" key="1">
    <source>
        <dbReference type="SAM" id="MobiDB-lite"/>
    </source>
</evidence>
<protein>
    <submittedName>
        <fullName evidence="2">Uncharacterized protein</fullName>
    </submittedName>
</protein>
<sequence>MLVTATLVLLCFYMDPKQKKQKKQKDHRKPTVSEVETFSRSTKDATV</sequence>
<dbReference type="EMBL" id="JQGA01000840">
    <property type="protein sequence ID" value="KGO73097.1"/>
    <property type="molecule type" value="Genomic_DNA"/>
</dbReference>
<reference evidence="2 3" key="1">
    <citation type="journal article" date="2015" name="Mol. Plant Microbe Interact.">
        <title>Genome, transcriptome, and functional analyses of Penicillium expansum provide new insights into secondary metabolism and pathogenicity.</title>
        <authorList>
            <person name="Ballester A.R."/>
            <person name="Marcet-Houben M."/>
            <person name="Levin E."/>
            <person name="Sela N."/>
            <person name="Selma-Lazaro C."/>
            <person name="Carmona L."/>
            <person name="Wisniewski M."/>
            <person name="Droby S."/>
            <person name="Gonzalez-Candelas L."/>
            <person name="Gabaldon T."/>
        </authorList>
    </citation>
    <scope>NUCLEOTIDE SEQUENCE [LARGE SCALE GENOMIC DNA]</scope>
    <source>
        <strain evidence="2 3">PHI-1</strain>
    </source>
</reference>
<accession>A0A0A2KZ31</accession>
<dbReference type="HOGENOM" id="CLU_3175569_0_0_1"/>
<gene>
    <name evidence="2" type="ORF">PITC_098280</name>
</gene>
<dbReference type="AlphaFoldDB" id="A0A0A2KZ31"/>
<keyword evidence="3" id="KW-1185">Reference proteome</keyword>
<name>A0A0A2KZ31_PENIT</name>
<evidence type="ECO:0000313" key="2">
    <source>
        <dbReference type="EMBL" id="KGO73097.1"/>
    </source>
</evidence>